<gene>
    <name evidence="1" type="ORF">CPLU01_11529</name>
</gene>
<reference evidence="1" key="1">
    <citation type="journal article" date="2020" name="Phytopathology">
        <title>Genome Sequence Resources of Colletotrichum truncatum, C. plurivorum, C. musicola, and C. sojae: Four Species Pathogenic to Soybean (Glycine max).</title>
        <authorList>
            <person name="Rogerio F."/>
            <person name="Boufleur T.R."/>
            <person name="Ciampi-Guillardi M."/>
            <person name="Sukno S.A."/>
            <person name="Thon M.R."/>
            <person name="Massola Junior N.S."/>
            <person name="Baroncelli R."/>
        </authorList>
    </citation>
    <scope>NUCLEOTIDE SEQUENCE</scope>
    <source>
        <strain evidence="1">LFN00145</strain>
    </source>
</reference>
<accession>A0A8H6K2F5</accession>
<proteinExistence type="predicted"/>
<organism evidence="1 2">
    <name type="scientific">Colletotrichum plurivorum</name>
    <dbReference type="NCBI Taxonomy" id="2175906"/>
    <lineage>
        <taxon>Eukaryota</taxon>
        <taxon>Fungi</taxon>
        <taxon>Dikarya</taxon>
        <taxon>Ascomycota</taxon>
        <taxon>Pezizomycotina</taxon>
        <taxon>Sordariomycetes</taxon>
        <taxon>Hypocreomycetidae</taxon>
        <taxon>Glomerellales</taxon>
        <taxon>Glomerellaceae</taxon>
        <taxon>Colletotrichum</taxon>
        <taxon>Colletotrichum orchidearum species complex</taxon>
    </lineage>
</organism>
<evidence type="ECO:0000313" key="2">
    <source>
        <dbReference type="Proteomes" id="UP000654918"/>
    </source>
</evidence>
<sequence>MSVALSCAHSFEMLRSDTTLLQWTCYLCHAGPSWWIFECRYCKIHTCRPCSQNA</sequence>
<comment type="caution">
    <text evidence="1">The sequence shown here is derived from an EMBL/GenBank/DDBJ whole genome shotgun (WGS) entry which is preliminary data.</text>
</comment>
<name>A0A8H6K2F5_9PEZI</name>
<evidence type="ECO:0000313" key="1">
    <source>
        <dbReference type="EMBL" id="KAF6823230.1"/>
    </source>
</evidence>
<dbReference type="Proteomes" id="UP000654918">
    <property type="component" value="Unassembled WGS sequence"/>
</dbReference>
<protein>
    <submittedName>
        <fullName evidence="1">Uncharacterized protein</fullName>
    </submittedName>
</protein>
<keyword evidence="2" id="KW-1185">Reference proteome</keyword>
<dbReference type="AlphaFoldDB" id="A0A8H6K2F5"/>
<dbReference type="EMBL" id="WIGO01000217">
    <property type="protein sequence ID" value="KAF6823230.1"/>
    <property type="molecule type" value="Genomic_DNA"/>
</dbReference>